<dbReference type="InterPro" id="IPR000182">
    <property type="entry name" value="GNAT_dom"/>
</dbReference>
<evidence type="ECO:0000256" key="3">
    <source>
        <dbReference type="ARBA" id="ARBA00038502"/>
    </source>
</evidence>
<gene>
    <name evidence="5" type="ORF">J2X07_000691</name>
</gene>
<dbReference type="EC" id="2.3.1.267" evidence="5"/>
<evidence type="ECO:0000259" key="4">
    <source>
        <dbReference type="PROSITE" id="PS51186"/>
    </source>
</evidence>
<dbReference type="RefSeq" id="WP_396193560.1">
    <property type="nucleotide sequence ID" value="NZ_JAVDWA010000001.1"/>
</dbReference>
<keyword evidence="6" id="KW-1185">Reference proteome</keyword>
<dbReference type="Pfam" id="PF13302">
    <property type="entry name" value="Acetyltransf_3"/>
    <property type="match status" value="1"/>
</dbReference>
<organism evidence="5 6">
    <name type="scientific">Fictibacillus barbaricus</name>
    <dbReference type="NCBI Taxonomy" id="182136"/>
    <lineage>
        <taxon>Bacteria</taxon>
        <taxon>Bacillati</taxon>
        <taxon>Bacillota</taxon>
        <taxon>Bacilli</taxon>
        <taxon>Bacillales</taxon>
        <taxon>Fictibacillaceae</taxon>
        <taxon>Fictibacillus</taxon>
    </lineage>
</organism>
<dbReference type="SUPFAM" id="SSF55729">
    <property type="entry name" value="Acyl-CoA N-acyltransferases (Nat)"/>
    <property type="match status" value="1"/>
</dbReference>
<dbReference type="EMBL" id="JAVDWA010000001">
    <property type="protein sequence ID" value="MDR7071716.1"/>
    <property type="molecule type" value="Genomic_DNA"/>
</dbReference>
<evidence type="ECO:0000313" key="5">
    <source>
        <dbReference type="EMBL" id="MDR7071716.1"/>
    </source>
</evidence>
<accession>A0ABU1TWX3</accession>
<sequence length="192" mass="22301">MEKVIDITELMEKKLQAENIYIRLIKPEDAEEMLELQLLNRTFFQQFAMERDEKFYTLDGQRDRLERLVTYALDDTDYYFGIFTCGDNKLIGSINLFSVMRGSIQSAFVGYFLDKKQNGKGYTTEAVKLIVKYAFDELKLHRVEAGVMPHNLGSIRVLEKAGFEKEGLARKNVKINGKWEDHQQMAIVNPND</sequence>
<keyword evidence="1 5" id="KW-0808">Transferase</keyword>
<name>A0ABU1TWX3_9BACL</name>
<dbReference type="PANTHER" id="PTHR43792">
    <property type="entry name" value="GNAT FAMILY, PUTATIVE (AFU_ORTHOLOGUE AFUA_3G00765)-RELATED-RELATED"/>
    <property type="match status" value="1"/>
</dbReference>
<dbReference type="Gene3D" id="3.40.630.30">
    <property type="match status" value="1"/>
</dbReference>
<dbReference type="Proteomes" id="UP001258181">
    <property type="component" value="Unassembled WGS sequence"/>
</dbReference>
<reference evidence="5 6" key="1">
    <citation type="submission" date="2023-07" db="EMBL/GenBank/DDBJ databases">
        <title>Sorghum-associated microbial communities from plants grown in Nebraska, USA.</title>
        <authorList>
            <person name="Schachtman D."/>
        </authorList>
    </citation>
    <scope>NUCLEOTIDE SEQUENCE [LARGE SCALE GENOMIC DNA]</scope>
    <source>
        <strain evidence="5 6">BE211</strain>
    </source>
</reference>
<dbReference type="PROSITE" id="PS51186">
    <property type="entry name" value="GNAT"/>
    <property type="match status" value="1"/>
</dbReference>
<dbReference type="GO" id="GO:0008999">
    <property type="term" value="F:protein-N-terminal-alanine acetyltransferase activity"/>
    <property type="evidence" value="ECO:0007669"/>
    <property type="project" value="UniProtKB-EC"/>
</dbReference>
<keyword evidence="2 5" id="KW-0012">Acyltransferase</keyword>
<comment type="similarity">
    <text evidence="3">Belongs to the acetyltransferase family. RimJ subfamily.</text>
</comment>
<evidence type="ECO:0000313" key="6">
    <source>
        <dbReference type="Proteomes" id="UP001258181"/>
    </source>
</evidence>
<comment type="caution">
    <text evidence="5">The sequence shown here is derived from an EMBL/GenBank/DDBJ whole genome shotgun (WGS) entry which is preliminary data.</text>
</comment>
<dbReference type="InterPro" id="IPR051531">
    <property type="entry name" value="N-acetyltransferase"/>
</dbReference>
<evidence type="ECO:0000256" key="1">
    <source>
        <dbReference type="ARBA" id="ARBA00022679"/>
    </source>
</evidence>
<proteinExistence type="inferred from homology"/>
<dbReference type="PANTHER" id="PTHR43792:SF8">
    <property type="entry name" value="[RIBOSOMAL PROTEIN US5]-ALANINE N-ACETYLTRANSFERASE"/>
    <property type="match status" value="1"/>
</dbReference>
<dbReference type="InterPro" id="IPR016181">
    <property type="entry name" value="Acyl_CoA_acyltransferase"/>
</dbReference>
<feature type="domain" description="N-acetyltransferase" evidence="4">
    <location>
        <begin position="20"/>
        <end position="190"/>
    </location>
</feature>
<protein>
    <submittedName>
        <fullName evidence="5">Ribosomal-protein-alanine N-acetyltransferase</fullName>
        <ecNumber evidence="5">2.3.1.267</ecNumber>
    </submittedName>
</protein>
<evidence type="ECO:0000256" key="2">
    <source>
        <dbReference type="ARBA" id="ARBA00023315"/>
    </source>
</evidence>